<dbReference type="GO" id="GO:0020037">
    <property type="term" value="F:heme binding"/>
    <property type="evidence" value="ECO:0007669"/>
    <property type="project" value="InterPro"/>
</dbReference>
<dbReference type="PROSITE" id="PS51257">
    <property type="entry name" value="PROKAR_LIPOPROTEIN"/>
    <property type="match status" value="1"/>
</dbReference>
<keyword evidence="2 4" id="KW-0479">Metal-binding</keyword>
<dbReference type="PROSITE" id="PS51007">
    <property type="entry name" value="CYTC"/>
    <property type="match status" value="1"/>
</dbReference>
<accession>A0A1W2A3W0</accession>
<gene>
    <name evidence="7" type="ORF">SAMN06296008_10771</name>
</gene>
<feature type="signal peptide" evidence="5">
    <location>
        <begin position="1"/>
        <end position="24"/>
    </location>
</feature>
<dbReference type="SUPFAM" id="SSF46626">
    <property type="entry name" value="Cytochrome c"/>
    <property type="match status" value="1"/>
</dbReference>
<dbReference type="InterPro" id="IPR036909">
    <property type="entry name" value="Cyt_c-like_dom_sf"/>
</dbReference>
<evidence type="ECO:0000256" key="2">
    <source>
        <dbReference type="ARBA" id="ARBA00022723"/>
    </source>
</evidence>
<dbReference type="RefSeq" id="WP_084283589.1">
    <property type="nucleotide sequence ID" value="NZ_FWXJ01000007.1"/>
</dbReference>
<evidence type="ECO:0000256" key="1">
    <source>
        <dbReference type="ARBA" id="ARBA00022617"/>
    </source>
</evidence>
<feature type="chain" id="PRO_5013048769" evidence="5">
    <location>
        <begin position="25"/>
        <end position="137"/>
    </location>
</feature>
<evidence type="ECO:0000313" key="8">
    <source>
        <dbReference type="Proteomes" id="UP000192708"/>
    </source>
</evidence>
<dbReference type="AlphaFoldDB" id="A0A1W2A3W0"/>
<dbReference type="Gene3D" id="1.10.760.10">
    <property type="entry name" value="Cytochrome c-like domain"/>
    <property type="match status" value="1"/>
</dbReference>
<evidence type="ECO:0000256" key="5">
    <source>
        <dbReference type="SAM" id="SignalP"/>
    </source>
</evidence>
<dbReference type="InterPro" id="IPR009056">
    <property type="entry name" value="Cyt_c-like_dom"/>
</dbReference>
<keyword evidence="3 4" id="KW-0408">Iron</keyword>
<evidence type="ECO:0000259" key="6">
    <source>
        <dbReference type="PROSITE" id="PS51007"/>
    </source>
</evidence>
<dbReference type="Proteomes" id="UP000192708">
    <property type="component" value="Unassembled WGS sequence"/>
</dbReference>
<reference evidence="7 8" key="1">
    <citation type="submission" date="2017-04" db="EMBL/GenBank/DDBJ databases">
        <authorList>
            <person name="Afonso C.L."/>
            <person name="Miller P.J."/>
            <person name="Scott M.A."/>
            <person name="Spackman E."/>
            <person name="Goraichik I."/>
            <person name="Dimitrov K.M."/>
            <person name="Suarez D.L."/>
            <person name="Swayne D.E."/>
        </authorList>
    </citation>
    <scope>NUCLEOTIDE SEQUENCE [LARGE SCALE GENOMIC DNA]</scope>
    <source>
        <strain evidence="7 8">VK13</strain>
    </source>
</reference>
<evidence type="ECO:0000256" key="3">
    <source>
        <dbReference type="ARBA" id="ARBA00023004"/>
    </source>
</evidence>
<organism evidence="7 8">
    <name type="scientific">Polynucleobacter kasalickyi</name>
    <dbReference type="NCBI Taxonomy" id="1938817"/>
    <lineage>
        <taxon>Bacteria</taxon>
        <taxon>Pseudomonadati</taxon>
        <taxon>Pseudomonadota</taxon>
        <taxon>Betaproteobacteria</taxon>
        <taxon>Burkholderiales</taxon>
        <taxon>Burkholderiaceae</taxon>
        <taxon>Polynucleobacter</taxon>
    </lineage>
</organism>
<keyword evidence="8" id="KW-1185">Reference proteome</keyword>
<dbReference type="STRING" id="1938817.SAMN06296008_10771"/>
<dbReference type="InterPro" id="IPR030999">
    <property type="entry name" value="Thiosulf_SoxX"/>
</dbReference>
<name>A0A1W2A3W0_9BURK</name>
<keyword evidence="5" id="KW-0732">Signal</keyword>
<feature type="domain" description="Cytochrome c" evidence="6">
    <location>
        <begin position="33"/>
        <end position="137"/>
    </location>
</feature>
<dbReference type="GO" id="GO:0009055">
    <property type="term" value="F:electron transfer activity"/>
    <property type="evidence" value="ECO:0007669"/>
    <property type="project" value="InterPro"/>
</dbReference>
<proteinExistence type="predicted"/>
<evidence type="ECO:0000313" key="7">
    <source>
        <dbReference type="EMBL" id="SMC55142.1"/>
    </source>
</evidence>
<sequence>MTTKVKLTSLSVLCCLFASCFAFSEVRPSVDALIKMPGWKIIQDGRLGNCITCHTIQLSENNSREKQGNFAPALTKVGSKYTPEQLRQWVTDARLMNPDTLMPPYGSQIGIINPNLPKTPLTPEQINEVVDLLVQLK</sequence>
<dbReference type="NCBIfam" id="TIGR04485">
    <property type="entry name" value="thiosulf_SoxX"/>
    <property type="match status" value="1"/>
</dbReference>
<dbReference type="OrthoDB" id="8775952at2"/>
<evidence type="ECO:0000256" key="4">
    <source>
        <dbReference type="PROSITE-ProRule" id="PRU00433"/>
    </source>
</evidence>
<dbReference type="Pfam" id="PF00034">
    <property type="entry name" value="Cytochrom_C"/>
    <property type="match status" value="1"/>
</dbReference>
<dbReference type="EMBL" id="FWXJ01000007">
    <property type="protein sequence ID" value="SMC55142.1"/>
    <property type="molecule type" value="Genomic_DNA"/>
</dbReference>
<keyword evidence="1 4" id="KW-0349">Heme</keyword>
<dbReference type="GO" id="GO:0046872">
    <property type="term" value="F:metal ion binding"/>
    <property type="evidence" value="ECO:0007669"/>
    <property type="project" value="UniProtKB-KW"/>
</dbReference>
<protein>
    <submittedName>
        <fullName evidence="7">Sulfur oxidation c-type cytochrome SoxX</fullName>
    </submittedName>
</protein>